<reference evidence="1" key="1">
    <citation type="submission" date="2022-06" db="EMBL/GenBank/DDBJ databases">
        <title>Fusarium solani species complex genomes reveal bases of compartmentalisation and animal pathogenesis.</title>
        <authorList>
            <person name="Tsai I.J."/>
        </authorList>
    </citation>
    <scope>NUCLEOTIDE SEQUENCE</scope>
    <source>
        <strain evidence="1">Fu6.1</strain>
    </source>
</reference>
<protein>
    <submittedName>
        <fullName evidence="1">Uncharacterized protein</fullName>
    </submittedName>
</protein>
<keyword evidence="2" id="KW-1185">Reference proteome</keyword>
<evidence type="ECO:0000313" key="2">
    <source>
        <dbReference type="Proteomes" id="UP001065298"/>
    </source>
</evidence>
<dbReference type="Proteomes" id="UP001065298">
    <property type="component" value="Chromosome 5"/>
</dbReference>
<accession>A0ACC0R0B8</accession>
<dbReference type="EMBL" id="CM046507">
    <property type="protein sequence ID" value="KAI8669632.1"/>
    <property type="molecule type" value="Genomic_DNA"/>
</dbReference>
<sequence>MNPVPPTPRTEKPSSGPSPGPDPDPPSCSSSSSSSSPSAASDEKTELHKFLQIIKNDEGNADRLKAVLDGLEKDQIRQRSHHDGNKNAMHMAVDRGMLWAVRQLLDYTPDDTSLLSETDEDGRQPLHFACLRGHTDIADLLLQRGADIDARGNARATPLDDACFKGHKDVVELLLSRGANTQVLDKNLWSPIRTAVGYQHLDIVEILLNENPAKISEGDKHGETPLHVASGKGFVDIMNLLLERGADIDKPDNDRETPLHSACRNGWERSARLLLKEQAKTDRTDNQGETPLHAASRKGHERVVAVLLEEHAAIDVTDDNGKTPLCAASEQGHVECVNTLCEAGADCNIQAGRDGGDNTALHYAFEPSEKEDESPDDRKKSQSRIVAKLLAHGADPAIQNEGADTALHLAAKTGNWSAYKGILEVMKEGENRLRNEWENTALGLALKSHPADILGLMMDSESASMFDSGDEVEALLWAAQNEENHHYLESLFEERKHLRDKMPPTDTSRWSAIQWATYLELPEVLALLRNSTPTITSGEEKPEIPTAGAEQEEFLKHWGPKAAVTECRVQDDESTLLTEFRSVQDVIYGTGPVLTTAPKVERLGDDLFTWVHLPATNITWMNDLLKRILIEEPSCVNDSRSNNVERVNAFFESSWSQIPDATSESRIMKPLCTTEPLPQTKDAYSSDRFLQAIYMPYLALSRQQRGQYHTGNDDCKGKQSQKEQEKACKQEEENNGRGQNEVDLQGAYDAYYGLLKCYEGNVIHGSATLDEFFDGSSRLTQQQAPLHEDRPQRNEHQVVTKSIHPESVAERSDWTLVRVNQLWVWVIGHKWLITATTHPIDQAEDPFLTDAIEHIEKRARRVRSPLEMAKAVFAYCVDAYDRPPKSTVYETDHSIHQIFSDSINKIARKDAKLFEDFCELMEAKQPTGKDGPEGKEMGTKAPARLSAKIRNIRDELQMLRAIGKHQMRVWKKLKNGSSVDNRRWESHVMSDIDDMIESADRIKSNVEMTLSLAQRQIANNQAKESLKHGEIANEQARQSFQQGRMVTIFTAITAFCVGVHDLI</sequence>
<evidence type="ECO:0000313" key="1">
    <source>
        <dbReference type="EMBL" id="KAI8669632.1"/>
    </source>
</evidence>
<comment type="caution">
    <text evidence="1">The sequence shown here is derived from an EMBL/GenBank/DDBJ whole genome shotgun (WGS) entry which is preliminary data.</text>
</comment>
<organism evidence="1 2">
    <name type="scientific">Fusarium keratoplasticum</name>
    <dbReference type="NCBI Taxonomy" id="1328300"/>
    <lineage>
        <taxon>Eukaryota</taxon>
        <taxon>Fungi</taxon>
        <taxon>Dikarya</taxon>
        <taxon>Ascomycota</taxon>
        <taxon>Pezizomycotina</taxon>
        <taxon>Sordariomycetes</taxon>
        <taxon>Hypocreomycetidae</taxon>
        <taxon>Hypocreales</taxon>
        <taxon>Nectriaceae</taxon>
        <taxon>Fusarium</taxon>
        <taxon>Fusarium solani species complex</taxon>
    </lineage>
</organism>
<name>A0ACC0R0B8_9HYPO</name>
<gene>
    <name evidence="1" type="ORF">NCS57_00778600</name>
</gene>
<proteinExistence type="predicted"/>